<protein>
    <submittedName>
        <fullName evidence="1">Uncharacterized protein</fullName>
    </submittedName>
</protein>
<dbReference type="EMBL" id="ASPP01018753">
    <property type="protein sequence ID" value="ETO15848.1"/>
    <property type="molecule type" value="Genomic_DNA"/>
</dbReference>
<dbReference type="Proteomes" id="UP000023152">
    <property type="component" value="Unassembled WGS sequence"/>
</dbReference>
<dbReference type="AlphaFoldDB" id="X6MPC3"/>
<gene>
    <name evidence="1" type="ORF">RFI_21516</name>
</gene>
<organism evidence="1 2">
    <name type="scientific">Reticulomyxa filosa</name>
    <dbReference type="NCBI Taxonomy" id="46433"/>
    <lineage>
        <taxon>Eukaryota</taxon>
        <taxon>Sar</taxon>
        <taxon>Rhizaria</taxon>
        <taxon>Retaria</taxon>
        <taxon>Foraminifera</taxon>
        <taxon>Monothalamids</taxon>
        <taxon>Reticulomyxidae</taxon>
        <taxon>Reticulomyxa</taxon>
    </lineage>
</organism>
<comment type="caution">
    <text evidence="1">The sequence shown here is derived from an EMBL/GenBank/DDBJ whole genome shotgun (WGS) entry which is preliminary data.</text>
</comment>
<sequence length="295" mass="33105">MHTIKSNETKRIHTKLSLSISFSYFFSSYQKAQNNSSINTIFFFLKKKETYLLCHIKPHFQKTSSLKIIGRIRGRRCDWPCWGQHHKAIFFTRNGTIVGSRSSLDGVNGHYGVCNDGLAMAADYLVNNVSRELDRIAQNMYVSTHQPEDIKDDNKDIDGDNDGHMGLINFIADNLEDDNSGRGSAHDAASGVTIYWTNEVDAHLQVGLTMEEISANADVKYAEDVDNTPRQGGAIGAANNEEEDANHRQIGIGNCLLQQLPSIQIQKIRAGQYLSQVLAKVLEEVTRKDCRRPFL</sequence>
<keyword evidence="2" id="KW-1185">Reference proteome</keyword>
<name>X6MPC3_RETFI</name>
<dbReference type="OrthoDB" id="25503at2759"/>
<evidence type="ECO:0000313" key="2">
    <source>
        <dbReference type="Proteomes" id="UP000023152"/>
    </source>
</evidence>
<proteinExistence type="predicted"/>
<evidence type="ECO:0000313" key="1">
    <source>
        <dbReference type="EMBL" id="ETO15848.1"/>
    </source>
</evidence>
<accession>X6MPC3</accession>
<reference evidence="1 2" key="1">
    <citation type="journal article" date="2013" name="Curr. Biol.">
        <title>The Genome of the Foraminiferan Reticulomyxa filosa.</title>
        <authorList>
            <person name="Glockner G."/>
            <person name="Hulsmann N."/>
            <person name="Schleicher M."/>
            <person name="Noegel A.A."/>
            <person name="Eichinger L."/>
            <person name="Gallinger C."/>
            <person name="Pawlowski J."/>
            <person name="Sierra R."/>
            <person name="Euteneuer U."/>
            <person name="Pillet L."/>
            <person name="Moustafa A."/>
            <person name="Platzer M."/>
            <person name="Groth M."/>
            <person name="Szafranski K."/>
            <person name="Schliwa M."/>
        </authorList>
    </citation>
    <scope>NUCLEOTIDE SEQUENCE [LARGE SCALE GENOMIC DNA]</scope>
</reference>